<organism evidence="12 13">
    <name type="scientific">Granulicella arctica</name>
    <dbReference type="NCBI Taxonomy" id="940613"/>
    <lineage>
        <taxon>Bacteria</taxon>
        <taxon>Pseudomonadati</taxon>
        <taxon>Acidobacteriota</taxon>
        <taxon>Terriglobia</taxon>
        <taxon>Terriglobales</taxon>
        <taxon>Acidobacteriaceae</taxon>
        <taxon>Granulicella</taxon>
    </lineage>
</organism>
<dbReference type="InterPro" id="IPR026579">
    <property type="entry name" value="FtsQ"/>
</dbReference>
<evidence type="ECO:0000256" key="3">
    <source>
        <dbReference type="ARBA" id="ARBA00022519"/>
    </source>
</evidence>
<keyword evidence="2 9" id="KW-1003">Cell membrane</keyword>
<feature type="transmembrane region" description="Helical" evidence="9">
    <location>
        <begin position="80"/>
        <end position="103"/>
    </location>
</feature>
<name>A0A7Y9PL95_9BACT</name>
<keyword evidence="7 9" id="KW-0472">Membrane</keyword>
<dbReference type="EMBL" id="JACCCW010000002">
    <property type="protein sequence ID" value="NYF81186.1"/>
    <property type="molecule type" value="Genomic_DNA"/>
</dbReference>
<feature type="region of interest" description="Disordered" evidence="10">
    <location>
        <begin position="1"/>
        <end position="36"/>
    </location>
</feature>
<dbReference type="InterPro" id="IPR005548">
    <property type="entry name" value="Cell_div_FtsQ/DivIB_C"/>
</dbReference>
<keyword evidence="8 9" id="KW-0131">Cell cycle</keyword>
<evidence type="ECO:0000259" key="11">
    <source>
        <dbReference type="PROSITE" id="PS51779"/>
    </source>
</evidence>
<sequence>MSKRGTAMLDEPEQEYAPSSDRLSSPRRSSARVNTKLRRTAADEFAEEYGDFGEERQQSGARLRQTGLKFRIRARVPKSLAGRIVTGVALLAIAGVGVSLLMLTRSFLLHDERFMIQSPSAIEIQGNQHLTRADLLGIFGEDIGRNIFRISLTDRQAELEQLPWVQHATVMRLLPGRIRVSIAERTPVAFVRQGSEIGLVDASGVLLGMGGGANTENDSRYSFPVVTGLSVADAASTREARMKIFERFTGDLDSSGEKISEKLSEVDLSNPEDVKALIPEQPSGILVHFGDDHFLDRYRKFQDHLAEWQKQYPNLASVDMRYEREVVLDMANAAAAAKASVDAKTAAAKPVAASSLPKPVPAAHVVAAHSDAKSVVKHDAKGKDRPVVKPALRKVPVVAAKPPVHAAPIVHKPAPKVAATAVPHSTANTSPVAPKPAVTNASAAARSGYMAKPSAGKPLLPTDTYQPPQVAPR</sequence>
<dbReference type="InterPro" id="IPR013685">
    <property type="entry name" value="POTRA_FtsQ_type"/>
</dbReference>
<evidence type="ECO:0000256" key="10">
    <source>
        <dbReference type="SAM" id="MobiDB-lite"/>
    </source>
</evidence>
<comment type="caution">
    <text evidence="12">The sequence shown here is derived from an EMBL/GenBank/DDBJ whole genome shotgun (WGS) entry which is preliminary data.</text>
</comment>
<dbReference type="Pfam" id="PF08478">
    <property type="entry name" value="POTRA_1"/>
    <property type="match status" value="1"/>
</dbReference>
<keyword evidence="3" id="KW-0997">Cell inner membrane</keyword>
<evidence type="ECO:0000256" key="6">
    <source>
        <dbReference type="ARBA" id="ARBA00022989"/>
    </source>
</evidence>
<keyword evidence="6 9" id="KW-1133">Transmembrane helix</keyword>
<evidence type="ECO:0000256" key="7">
    <source>
        <dbReference type="ARBA" id="ARBA00023136"/>
    </source>
</evidence>
<comment type="subcellular location">
    <subcellularLocation>
        <location evidence="9">Cell membrane</location>
        <topology evidence="9">Single-pass type II membrane protein</topology>
    </subcellularLocation>
    <subcellularLocation>
        <location evidence="1">Membrane</location>
    </subcellularLocation>
    <text evidence="9">Localizes to the division septum.</text>
</comment>
<feature type="domain" description="POTRA" evidence="11">
    <location>
        <begin position="117"/>
        <end position="185"/>
    </location>
</feature>
<dbReference type="RefSeq" id="WP_246302046.1">
    <property type="nucleotide sequence ID" value="NZ_JACCCW010000002.1"/>
</dbReference>
<comment type="function">
    <text evidence="9">Essential cell division protein.</text>
</comment>
<dbReference type="PANTHER" id="PTHR35851:SF1">
    <property type="entry name" value="CELL DIVISION PROTEIN FTSQ"/>
    <property type="match status" value="1"/>
</dbReference>
<dbReference type="HAMAP" id="MF_00911">
    <property type="entry name" value="FtsQ_subfam"/>
    <property type="match status" value="1"/>
</dbReference>
<dbReference type="Gene3D" id="3.10.20.310">
    <property type="entry name" value="membrane protein fhac"/>
    <property type="match status" value="1"/>
</dbReference>
<feature type="compositionally biased region" description="Low complexity" evidence="10">
    <location>
        <begin position="17"/>
        <end position="32"/>
    </location>
</feature>
<evidence type="ECO:0000256" key="5">
    <source>
        <dbReference type="ARBA" id="ARBA00022692"/>
    </source>
</evidence>
<dbReference type="GO" id="GO:0032153">
    <property type="term" value="C:cell division site"/>
    <property type="evidence" value="ECO:0007669"/>
    <property type="project" value="UniProtKB-UniRule"/>
</dbReference>
<evidence type="ECO:0000313" key="12">
    <source>
        <dbReference type="EMBL" id="NYF81186.1"/>
    </source>
</evidence>
<dbReference type="GO" id="GO:0005886">
    <property type="term" value="C:plasma membrane"/>
    <property type="evidence" value="ECO:0007669"/>
    <property type="project" value="UniProtKB-SubCell"/>
</dbReference>
<keyword evidence="4 9" id="KW-0132">Cell division</keyword>
<evidence type="ECO:0000256" key="8">
    <source>
        <dbReference type="ARBA" id="ARBA00023306"/>
    </source>
</evidence>
<protein>
    <recommendedName>
        <fullName evidence="9">Cell division protein FtsQ</fullName>
    </recommendedName>
</protein>
<proteinExistence type="inferred from homology"/>
<dbReference type="Pfam" id="PF03799">
    <property type="entry name" value="FtsQ_DivIB_C"/>
    <property type="match status" value="1"/>
</dbReference>
<accession>A0A7Y9PL95</accession>
<dbReference type="AlphaFoldDB" id="A0A7Y9PL95"/>
<dbReference type="Proteomes" id="UP000589520">
    <property type="component" value="Unassembled WGS sequence"/>
</dbReference>
<evidence type="ECO:0000256" key="2">
    <source>
        <dbReference type="ARBA" id="ARBA00022475"/>
    </source>
</evidence>
<evidence type="ECO:0000256" key="9">
    <source>
        <dbReference type="HAMAP-Rule" id="MF_00911"/>
    </source>
</evidence>
<dbReference type="PANTHER" id="PTHR35851">
    <property type="entry name" value="CELL DIVISION PROTEIN FTSQ"/>
    <property type="match status" value="1"/>
</dbReference>
<dbReference type="GO" id="GO:0043093">
    <property type="term" value="P:FtsZ-dependent cytokinesis"/>
    <property type="evidence" value="ECO:0007669"/>
    <property type="project" value="UniProtKB-UniRule"/>
</dbReference>
<keyword evidence="5 9" id="KW-0812">Transmembrane</keyword>
<keyword evidence="13" id="KW-1185">Reference proteome</keyword>
<feature type="region of interest" description="Disordered" evidence="10">
    <location>
        <begin position="422"/>
        <end position="473"/>
    </location>
</feature>
<evidence type="ECO:0000313" key="13">
    <source>
        <dbReference type="Proteomes" id="UP000589520"/>
    </source>
</evidence>
<evidence type="ECO:0000256" key="1">
    <source>
        <dbReference type="ARBA" id="ARBA00004370"/>
    </source>
</evidence>
<reference evidence="12 13" key="1">
    <citation type="submission" date="2020-07" db="EMBL/GenBank/DDBJ databases">
        <title>Genomic Encyclopedia of Type Strains, Phase IV (KMG-V): Genome sequencing to study the core and pangenomes of soil and plant-associated prokaryotes.</title>
        <authorList>
            <person name="Whitman W."/>
        </authorList>
    </citation>
    <scope>NUCLEOTIDE SEQUENCE [LARGE SCALE GENOMIC DNA]</scope>
    <source>
        <strain evidence="12 13">X4EP2</strain>
    </source>
</reference>
<dbReference type="PROSITE" id="PS51779">
    <property type="entry name" value="POTRA"/>
    <property type="match status" value="1"/>
</dbReference>
<gene>
    <name evidence="9" type="primary">ftsQ</name>
    <name evidence="12" type="ORF">HDF17_003506</name>
</gene>
<dbReference type="GO" id="GO:0090529">
    <property type="term" value="P:cell septum assembly"/>
    <property type="evidence" value="ECO:0007669"/>
    <property type="project" value="InterPro"/>
</dbReference>
<dbReference type="InterPro" id="IPR034746">
    <property type="entry name" value="POTRA"/>
</dbReference>
<comment type="similarity">
    <text evidence="9">Belongs to the FtsQ/DivIB family. FtsQ subfamily.</text>
</comment>
<evidence type="ECO:0000256" key="4">
    <source>
        <dbReference type="ARBA" id="ARBA00022618"/>
    </source>
</evidence>